<evidence type="ECO:0000313" key="5">
    <source>
        <dbReference type="Proteomes" id="UP001145087"/>
    </source>
</evidence>
<dbReference type="InterPro" id="IPR029044">
    <property type="entry name" value="Nucleotide-diphossugar_trans"/>
</dbReference>
<keyword evidence="5" id="KW-1185">Reference proteome</keyword>
<dbReference type="PANTHER" id="PTHR43630:SF2">
    <property type="entry name" value="GLYCOSYLTRANSFERASE"/>
    <property type="match status" value="1"/>
</dbReference>
<keyword evidence="4" id="KW-0808">Transferase</keyword>
<dbReference type="EC" id="2.4.-.-" evidence="4"/>
<keyword evidence="2" id="KW-0472">Membrane</keyword>
<dbReference type="RefSeq" id="WP_343331175.1">
    <property type="nucleotide sequence ID" value="NZ_JAPOHD010000002.1"/>
</dbReference>
<keyword evidence="2" id="KW-0812">Transmembrane</keyword>
<dbReference type="AlphaFoldDB" id="A0A9X3F1G6"/>
<feature type="transmembrane region" description="Helical" evidence="2">
    <location>
        <begin position="310"/>
        <end position="327"/>
    </location>
</feature>
<comment type="caution">
    <text evidence="4">The sequence shown here is derived from an EMBL/GenBank/DDBJ whole genome shotgun (WGS) entry which is preliminary data.</text>
</comment>
<protein>
    <submittedName>
        <fullName evidence="4">Glycosyltransferase</fullName>
        <ecNumber evidence="4">2.4.-.-</ecNumber>
    </submittedName>
</protein>
<evidence type="ECO:0000256" key="2">
    <source>
        <dbReference type="SAM" id="Phobius"/>
    </source>
</evidence>
<dbReference type="PANTHER" id="PTHR43630">
    <property type="entry name" value="POLY-BETA-1,6-N-ACETYL-D-GLUCOSAMINE SYNTHASE"/>
    <property type="match status" value="1"/>
</dbReference>
<evidence type="ECO:0000313" key="4">
    <source>
        <dbReference type="EMBL" id="MCY1718836.1"/>
    </source>
</evidence>
<proteinExistence type="inferred from homology"/>
<comment type="similarity">
    <text evidence="1">Belongs to the glycosyltransferase 2 family. WaaE/KdtX subfamily.</text>
</comment>
<dbReference type="InterPro" id="IPR001173">
    <property type="entry name" value="Glyco_trans_2-like"/>
</dbReference>
<keyword evidence="2" id="KW-1133">Transmembrane helix</keyword>
<organism evidence="4 5">
    <name type="scientific">Draconibacterium aestuarii</name>
    <dbReference type="NCBI Taxonomy" id="2998507"/>
    <lineage>
        <taxon>Bacteria</taxon>
        <taxon>Pseudomonadati</taxon>
        <taxon>Bacteroidota</taxon>
        <taxon>Bacteroidia</taxon>
        <taxon>Marinilabiliales</taxon>
        <taxon>Prolixibacteraceae</taxon>
        <taxon>Draconibacterium</taxon>
    </lineage>
</organism>
<dbReference type="Proteomes" id="UP001145087">
    <property type="component" value="Unassembled WGS sequence"/>
</dbReference>
<feature type="transmembrane region" description="Helical" evidence="2">
    <location>
        <begin position="249"/>
        <end position="273"/>
    </location>
</feature>
<dbReference type="Gene3D" id="3.90.550.10">
    <property type="entry name" value="Spore Coat Polysaccharide Biosynthesis Protein SpsA, Chain A"/>
    <property type="match status" value="1"/>
</dbReference>
<feature type="transmembrane region" description="Helical" evidence="2">
    <location>
        <begin position="279"/>
        <end position="298"/>
    </location>
</feature>
<dbReference type="Pfam" id="PF00535">
    <property type="entry name" value="Glycos_transf_2"/>
    <property type="match status" value="1"/>
</dbReference>
<sequence>MFIKKNNNRDKINTPLTLVFTPRNEEEHIRNILSKILAIDDLNYEVVVVDDFSQDNSFSALGLLSQQYSHLKISSLNQETRYSVKLAQNIALKSATNNWVLIRPIALNEVKSEWLHGISQNMKGENVDLVIGYSSVVRASGMFNLLYRIENFYQQITNAGYIFSGVPFVYNEDNLAFKKDKYFQQGGYGKNIKESYANLELIANLFITKKNTVVDFSRESAICKAIEINKAEYVDLMRKRFRIEKHLPLWKRSVLFIDSFTNLLYLPVIVLAMVFVSPVWLLIIILVGVLLFIHVLIIKITQNRLNERKIFISSLIYGLFIPYYKLFHKWYFKQSNGKYE</sequence>
<accession>A0A9X3F1G6</accession>
<evidence type="ECO:0000259" key="3">
    <source>
        <dbReference type="Pfam" id="PF00535"/>
    </source>
</evidence>
<evidence type="ECO:0000256" key="1">
    <source>
        <dbReference type="ARBA" id="ARBA00038494"/>
    </source>
</evidence>
<dbReference type="GO" id="GO:0016757">
    <property type="term" value="F:glycosyltransferase activity"/>
    <property type="evidence" value="ECO:0007669"/>
    <property type="project" value="UniProtKB-KW"/>
</dbReference>
<dbReference type="SUPFAM" id="SSF53448">
    <property type="entry name" value="Nucleotide-diphospho-sugar transferases"/>
    <property type="match status" value="1"/>
</dbReference>
<feature type="domain" description="Glycosyltransferase 2-like" evidence="3">
    <location>
        <begin position="23"/>
        <end position="102"/>
    </location>
</feature>
<keyword evidence="4" id="KW-0328">Glycosyltransferase</keyword>
<name>A0A9X3F1G6_9BACT</name>
<gene>
    <name evidence="4" type="ORF">OU798_00685</name>
</gene>
<dbReference type="EMBL" id="JAPOHD010000002">
    <property type="protein sequence ID" value="MCY1718836.1"/>
    <property type="molecule type" value="Genomic_DNA"/>
</dbReference>
<reference evidence="4" key="1">
    <citation type="submission" date="2022-11" db="EMBL/GenBank/DDBJ databases">
        <title>Marilongibacter aestuarii gen. nov., sp. nov., isolated from tidal flat sediment.</title>
        <authorList>
            <person name="Jiayan W."/>
        </authorList>
    </citation>
    <scope>NUCLEOTIDE SEQUENCE</scope>
    <source>
        <strain evidence="4">Z1-6</strain>
    </source>
</reference>